<feature type="signal peptide" evidence="2">
    <location>
        <begin position="1"/>
        <end position="16"/>
    </location>
</feature>
<evidence type="ECO:0000313" key="4">
    <source>
        <dbReference type="Proteomes" id="UP000837857"/>
    </source>
</evidence>
<dbReference type="Pfam" id="PF16009">
    <property type="entry name" value="DUF4779"/>
    <property type="match status" value="1"/>
</dbReference>
<sequence>MKPAIIWLLLVACVAAELGEDPWVEEEDLDEPYSDDEYAHERRAREAVEGQGAKRCDEETVRSTEDHVRRPRQVHQYEVHEIHEESGQPSVPYEEMLAASAEHYHKVHAPPSGKAARYLSADVSHPNNLAVRVVPSNPNPQTFQAPLGVPNLLHANSAPGSVQGFVNVPTGQLPRQTLAADQLPAAVHHQPKHHGGHGHSQGGGHGHLAHHHNEHGAKSTKGSKSDHHVDKGSKGFKKDENHRKEYEEAAGKRSKHHDRAGHEGAHEEEAHGHRGSKFEEKKGHKKGHKTKGYHNKYHKDEFHKEHKFYDDYHKSGEHHRYGKFNAKHASDESGKKKAHHVNAGHDFVERGKKGYSNKGHIDADHKGHNGKRGHEEHHENHSQHGRKGGKEGGSHWGYAKN</sequence>
<evidence type="ECO:0000256" key="2">
    <source>
        <dbReference type="SAM" id="SignalP"/>
    </source>
</evidence>
<evidence type="ECO:0000313" key="3">
    <source>
        <dbReference type="EMBL" id="CAH2063917.1"/>
    </source>
</evidence>
<protein>
    <recommendedName>
        <fullName evidence="5">Histidine-rich glycoprotein-like</fullName>
    </recommendedName>
</protein>
<feature type="compositionally biased region" description="Basic and acidic residues" evidence="1">
    <location>
        <begin position="260"/>
        <end position="282"/>
    </location>
</feature>
<feature type="region of interest" description="Disordered" evidence="1">
    <location>
        <begin position="349"/>
        <end position="401"/>
    </location>
</feature>
<reference evidence="3" key="1">
    <citation type="submission" date="2022-03" db="EMBL/GenBank/DDBJ databases">
        <authorList>
            <person name="Martin H S."/>
        </authorList>
    </citation>
    <scope>NUCLEOTIDE SEQUENCE</scope>
</reference>
<dbReference type="InterPro" id="IPR031959">
    <property type="entry name" value="DUF4779"/>
</dbReference>
<dbReference type="Proteomes" id="UP000837857">
    <property type="component" value="Chromosome 3"/>
</dbReference>
<keyword evidence="4" id="KW-1185">Reference proteome</keyword>
<feature type="compositionally biased region" description="Basic and acidic residues" evidence="1">
    <location>
        <begin position="37"/>
        <end position="68"/>
    </location>
</feature>
<evidence type="ECO:0008006" key="5">
    <source>
        <dbReference type="Google" id="ProtNLM"/>
    </source>
</evidence>
<feature type="non-terminal residue" evidence="3">
    <location>
        <position position="401"/>
    </location>
</feature>
<feature type="compositionally biased region" description="Basic residues" evidence="1">
    <location>
        <begin position="283"/>
        <end position="295"/>
    </location>
</feature>
<accession>A0ABN8IR50</accession>
<proteinExistence type="predicted"/>
<feature type="compositionally biased region" description="Acidic residues" evidence="1">
    <location>
        <begin position="26"/>
        <end position="36"/>
    </location>
</feature>
<name>A0ABN8IR50_9NEOP</name>
<feature type="chain" id="PRO_5045469698" description="Histidine-rich glycoprotein-like" evidence="2">
    <location>
        <begin position="17"/>
        <end position="401"/>
    </location>
</feature>
<gene>
    <name evidence="3" type="ORF">IPOD504_LOCUS12734</name>
</gene>
<evidence type="ECO:0000256" key="1">
    <source>
        <dbReference type="SAM" id="MobiDB-lite"/>
    </source>
</evidence>
<feature type="region of interest" description="Disordered" evidence="1">
    <location>
        <begin position="186"/>
        <end position="295"/>
    </location>
</feature>
<keyword evidence="2" id="KW-0732">Signal</keyword>
<feature type="region of interest" description="Disordered" evidence="1">
    <location>
        <begin position="26"/>
        <end position="69"/>
    </location>
</feature>
<feature type="compositionally biased region" description="Basic and acidic residues" evidence="1">
    <location>
        <begin position="359"/>
        <end position="393"/>
    </location>
</feature>
<dbReference type="EMBL" id="OW152815">
    <property type="protein sequence ID" value="CAH2063917.1"/>
    <property type="molecule type" value="Genomic_DNA"/>
</dbReference>
<organism evidence="3 4">
    <name type="scientific">Iphiclides podalirius</name>
    <name type="common">scarce swallowtail</name>
    <dbReference type="NCBI Taxonomy" id="110791"/>
    <lineage>
        <taxon>Eukaryota</taxon>
        <taxon>Metazoa</taxon>
        <taxon>Ecdysozoa</taxon>
        <taxon>Arthropoda</taxon>
        <taxon>Hexapoda</taxon>
        <taxon>Insecta</taxon>
        <taxon>Pterygota</taxon>
        <taxon>Neoptera</taxon>
        <taxon>Endopterygota</taxon>
        <taxon>Lepidoptera</taxon>
        <taxon>Glossata</taxon>
        <taxon>Ditrysia</taxon>
        <taxon>Papilionoidea</taxon>
        <taxon>Papilionidae</taxon>
        <taxon>Papilioninae</taxon>
        <taxon>Iphiclides</taxon>
    </lineage>
</organism>
<feature type="compositionally biased region" description="Basic and acidic residues" evidence="1">
    <location>
        <begin position="223"/>
        <end position="251"/>
    </location>
</feature>